<accession>A0ABT6M599</accession>
<sequence>MANIDLDKLEQLHATATPGPWEWVPNFGPTAIYSNTAEPGELVAQRVSTVDTRLIVEARNQLPALIAELRAARAAVETQRKVAGAYLEALQDEYRPHVEQNKAYGLVIDAQAEEIEQLRATIERGRNLAARWECAAGMTPSGPVRVTTLRAVRDLRAALDGES</sequence>
<dbReference type="EMBL" id="JARXVC010000002">
    <property type="protein sequence ID" value="MDH6279496.1"/>
    <property type="molecule type" value="Genomic_DNA"/>
</dbReference>
<protein>
    <submittedName>
        <fullName evidence="1">Uncharacterized protein</fullName>
    </submittedName>
</protein>
<proteinExistence type="predicted"/>
<comment type="caution">
    <text evidence="1">The sequence shown here is derived from an EMBL/GenBank/DDBJ whole genome shotgun (WGS) entry which is preliminary data.</text>
</comment>
<organism evidence="1 2">
    <name type="scientific">Prescottella agglutinans</name>
    <dbReference type="NCBI Taxonomy" id="1644129"/>
    <lineage>
        <taxon>Bacteria</taxon>
        <taxon>Bacillati</taxon>
        <taxon>Actinomycetota</taxon>
        <taxon>Actinomycetes</taxon>
        <taxon>Mycobacteriales</taxon>
        <taxon>Nocardiaceae</taxon>
        <taxon>Prescottella</taxon>
    </lineage>
</organism>
<gene>
    <name evidence="1" type="ORF">M2280_000705</name>
</gene>
<dbReference type="Proteomes" id="UP001160334">
    <property type="component" value="Unassembled WGS sequence"/>
</dbReference>
<keyword evidence="2" id="KW-1185">Reference proteome</keyword>
<name>A0ABT6M599_9NOCA</name>
<evidence type="ECO:0000313" key="1">
    <source>
        <dbReference type="EMBL" id="MDH6279496.1"/>
    </source>
</evidence>
<dbReference type="RefSeq" id="WP_280758898.1">
    <property type="nucleotide sequence ID" value="NZ_JARXVC010000002.1"/>
</dbReference>
<reference evidence="1 2" key="1">
    <citation type="submission" date="2023-04" db="EMBL/GenBank/DDBJ databases">
        <title>Forest soil microbial communities from Buena Vista Peninsula, Colon Province, Panama.</title>
        <authorList>
            <person name="Bouskill N."/>
        </authorList>
    </citation>
    <scope>NUCLEOTIDE SEQUENCE [LARGE SCALE GENOMIC DNA]</scope>
    <source>
        <strain evidence="1 2">CFH S0262</strain>
    </source>
</reference>
<evidence type="ECO:0000313" key="2">
    <source>
        <dbReference type="Proteomes" id="UP001160334"/>
    </source>
</evidence>